<dbReference type="SMART" id="SM01103">
    <property type="entry name" value="CRS1_YhbY"/>
    <property type="match status" value="1"/>
</dbReference>
<proteinExistence type="predicted"/>
<keyword evidence="7" id="KW-1185">Reference proteome</keyword>
<dbReference type="Gene3D" id="3.30.110.60">
    <property type="entry name" value="YhbY-like"/>
    <property type="match status" value="1"/>
</dbReference>
<evidence type="ECO:0000256" key="1">
    <source>
        <dbReference type="ARBA" id="ARBA00022884"/>
    </source>
</evidence>
<dbReference type="RefSeq" id="WP_072360618.1">
    <property type="nucleotide sequence ID" value="NZ_CP017921.1"/>
</dbReference>
<reference evidence="5 9" key="3">
    <citation type="submission" date="2018-10" db="EMBL/GenBank/DDBJ databases">
        <title>Cultivation of a novel Methanohalophilus strain from Kebrit Deep of the Red Sea and a genomic comparison of members of the genus Methanohalophilus.</title>
        <authorList>
            <person name="Guan Y."/>
            <person name="Ngugi D.K."/>
            <person name="Stingl U."/>
        </authorList>
    </citation>
    <scope>NUCLEOTIDE SEQUENCE [LARGE SCALE GENOMIC DNA]</scope>
    <source>
        <strain evidence="5 9">DSM 3094</strain>
    </source>
</reference>
<dbReference type="KEGG" id="mhaz:BHR79_05055"/>
<protein>
    <submittedName>
        <fullName evidence="4 5">RNA-binding protein</fullName>
    </submittedName>
</protein>
<evidence type="ECO:0000313" key="5">
    <source>
        <dbReference type="EMBL" id="RNI07454.1"/>
    </source>
</evidence>
<dbReference type="PANTHER" id="PTHR40065:SF3">
    <property type="entry name" value="RNA-BINDING PROTEIN YHBY"/>
    <property type="match status" value="1"/>
</dbReference>
<gene>
    <name evidence="4" type="ORF">BHR79_05055</name>
    <name evidence="5" type="ORF">EFE40_09670</name>
    <name evidence="6" type="ORF">SAMN04515625_1361</name>
</gene>
<evidence type="ECO:0000313" key="7">
    <source>
        <dbReference type="Proteomes" id="UP000186879"/>
    </source>
</evidence>
<feature type="domain" description="CRM" evidence="3">
    <location>
        <begin position="1"/>
        <end position="85"/>
    </location>
</feature>
<dbReference type="EMBL" id="FNMU01000004">
    <property type="protein sequence ID" value="SDW66710.1"/>
    <property type="molecule type" value="Genomic_DNA"/>
</dbReference>
<dbReference type="AlphaFoldDB" id="A0A1L3Q226"/>
<reference evidence="4 7" key="1">
    <citation type="submission" date="2016-10" db="EMBL/GenBank/DDBJ databases">
        <title>Methanohalophilus halophilus.</title>
        <authorList>
            <person name="L'haridon S."/>
        </authorList>
    </citation>
    <scope>NUCLEOTIDE SEQUENCE [LARGE SCALE GENOMIC DNA]</scope>
    <source>
        <strain evidence="4 7">Z-7982</strain>
    </source>
</reference>
<dbReference type="Pfam" id="PF01985">
    <property type="entry name" value="CRS1_YhbY"/>
    <property type="match status" value="1"/>
</dbReference>
<dbReference type="PANTHER" id="PTHR40065">
    <property type="entry name" value="RNA-BINDING PROTEIN YHBY"/>
    <property type="match status" value="1"/>
</dbReference>
<evidence type="ECO:0000259" key="3">
    <source>
        <dbReference type="PROSITE" id="PS51295"/>
    </source>
</evidence>
<evidence type="ECO:0000313" key="6">
    <source>
        <dbReference type="EMBL" id="SDW66710.1"/>
    </source>
</evidence>
<accession>A0A1L3Q226</accession>
<evidence type="ECO:0000313" key="8">
    <source>
        <dbReference type="Proteomes" id="UP000198669"/>
    </source>
</evidence>
<dbReference type="Proteomes" id="UP000267921">
    <property type="component" value="Unassembled WGS sequence"/>
</dbReference>
<dbReference type="Proteomes" id="UP000198669">
    <property type="component" value="Unassembled WGS sequence"/>
</dbReference>
<dbReference type="InterPro" id="IPR051925">
    <property type="entry name" value="RNA-binding_domain"/>
</dbReference>
<dbReference type="PROSITE" id="PS51295">
    <property type="entry name" value="CRM"/>
    <property type="match status" value="1"/>
</dbReference>
<dbReference type="SUPFAM" id="SSF75471">
    <property type="entry name" value="YhbY-like"/>
    <property type="match status" value="1"/>
</dbReference>
<dbReference type="InterPro" id="IPR035920">
    <property type="entry name" value="YhbY-like_sf"/>
</dbReference>
<dbReference type="OrthoDB" id="30785at2157"/>
<dbReference type="EMBL" id="RJJG01000008">
    <property type="protein sequence ID" value="RNI07454.1"/>
    <property type="molecule type" value="Genomic_DNA"/>
</dbReference>
<dbReference type="EMBL" id="CP017921">
    <property type="protein sequence ID" value="APH38919.1"/>
    <property type="molecule type" value="Genomic_DNA"/>
</dbReference>
<name>A0A1L3Q226_9EURY</name>
<reference evidence="6 8" key="2">
    <citation type="submission" date="2016-10" db="EMBL/GenBank/DDBJ databases">
        <authorList>
            <person name="de Groot N.N."/>
        </authorList>
    </citation>
    <scope>NUCLEOTIDE SEQUENCE [LARGE SCALE GENOMIC DNA]</scope>
    <source>
        <strain evidence="6 8">Z-7982</strain>
    </source>
</reference>
<evidence type="ECO:0000313" key="4">
    <source>
        <dbReference type="EMBL" id="APH38919.1"/>
    </source>
</evidence>
<dbReference type="STRING" id="2177.BHR79_05055"/>
<dbReference type="GeneID" id="30583109"/>
<dbReference type="InterPro" id="IPR001890">
    <property type="entry name" value="RNA-binding_CRM"/>
</dbReference>
<keyword evidence="1 2" id="KW-0694">RNA-binding</keyword>
<evidence type="ECO:0000256" key="2">
    <source>
        <dbReference type="PROSITE-ProRule" id="PRU00626"/>
    </source>
</evidence>
<organism evidence="4 7">
    <name type="scientific">Methanohalophilus halophilus</name>
    <dbReference type="NCBI Taxonomy" id="2177"/>
    <lineage>
        <taxon>Archaea</taxon>
        <taxon>Methanobacteriati</taxon>
        <taxon>Methanobacteriota</taxon>
        <taxon>Stenosarchaea group</taxon>
        <taxon>Methanomicrobia</taxon>
        <taxon>Methanosarcinales</taxon>
        <taxon>Methanosarcinaceae</taxon>
        <taxon>Methanohalophilus</taxon>
    </lineage>
</organism>
<evidence type="ECO:0000313" key="9">
    <source>
        <dbReference type="Proteomes" id="UP000267921"/>
    </source>
</evidence>
<sequence>MDKDKIRKFRSEATHLKPILTLGKKGIDDAVVTELKKQIKANHLVKVKILKSFPGESMDSIAEELASLTSTTLIDVRGRAIVLYR</sequence>
<dbReference type="GO" id="GO:0003723">
    <property type="term" value="F:RNA binding"/>
    <property type="evidence" value="ECO:0007669"/>
    <property type="project" value="UniProtKB-UniRule"/>
</dbReference>
<dbReference type="Proteomes" id="UP000186879">
    <property type="component" value="Chromosome"/>
</dbReference>